<accession>A0AA88CRC1</accession>
<dbReference type="PANTHER" id="PTHR11062:SF300">
    <property type="entry name" value="EXOSTOSIN GT47 DOMAIN-CONTAINING PROTEIN"/>
    <property type="match status" value="1"/>
</dbReference>
<keyword evidence="3" id="KW-0328">Glycosyltransferase</keyword>
<comment type="subcellular location">
    <subcellularLocation>
        <location evidence="1">Golgi apparatus membrane</location>
        <topology evidence="1">Single-pass type II membrane protein</topology>
    </subcellularLocation>
</comment>
<evidence type="ECO:0000313" key="8">
    <source>
        <dbReference type="EMBL" id="GMN26996.1"/>
    </source>
</evidence>
<keyword evidence="9" id="KW-1185">Reference proteome</keyword>
<evidence type="ECO:0000256" key="1">
    <source>
        <dbReference type="ARBA" id="ARBA00004323"/>
    </source>
</evidence>
<evidence type="ECO:0000256" key="4">
    <source>
        <dbReference type="ARBA" id="ARBA00022968"/>
    </source>
</evidence>
<evidence type="ECO:0000256" key="3">
    <source>
        <dbReference type="ARBA" id="ARBA00022676"/>
    </source>
</evidence>
<dbReference type="Proteomes" id="UP001187192">
    <property type="component" value="Unassembled WGS sequence"/>
</dbReference>
<comment type="similarity">
    <text evidence="2">Belongs to the glycosyltransferase 47 family.</text>
</comment>
<dbReference type="PANTHER" id="PTHR11062">
    <property type="entry name" value="EXOSTOSIN HEPARAN SULFATE GLYCOSYLTRANSFERASE -RELATED"/>
    <property type="match status" value="1"/>
</dbReference>
<dbReference type="Pfam" id="PF03016">
    <property type="entry name" value="Exostosin_GT47"/>
    <property type="match status" value="1"/>
</dbReference>
<evidence type="ECO:0000256" key="5">
    <source>
        <dbReference type="ARBA" id="ARBA00023034"/>
    </source>
</evidence>
<gene>
    <name evidence="8" type="ORF">TIFTF001_001491</name>
</gene>
<evidence type="ECO:0000256" key="2">
    <source>
        <dbReference type="ARBA" id="ARBA00010271"/>
    </source>
</evidence>
<keyword evidence="4" id="KW-0812">Transmembrane</keyword>
<dbReference type="EMBL" id="BTGU01000001">
    <property type="protein sequence ID" value="GMN26996.1"/>
    <property type="molecule type" value="Genomic_DNA"/>
</dbReference>
<keyword evidence="4" id="KW-0735">Signal-anchor</keyword>
<dbReference type="InterPro" id="IPR040911">
    <property type="entry name" value="Exostosin_GT47"/>
</dbReference>
<reference evidence="8" key="1">
    <citation type="submission" date="2023-07" db="EMBL/GenBank/DDBJ databases">
        <title>draft genome sequence of fig (Ficus carica).</title>
        <authorList>
            <person name="Takahashi T."/>
            <person name="Nishimura K."/>
        </authorList>
    </citation>
    <scope>NUCLEOTIDE SEQUENCE</scope>
</reference>
<dbReference type="InterPro" id="IPR004263">
    <property type="entry name" value="Exostosin"/>
</dbReference>
<dbReference type="AlphaFoldDB" id="A0AA88CRC1"/>
<organism evidence="8 9">
    <name type="scientific">Ficus carica</name>
    <name type="common">Common fig</name>
    <dbReference type="NCBI Taxonomy" id="3494"/>
    <lineage>
        <taxon>Eukaryota</taxon>
        <taxon>Viridiplantae</taxon>
        <taxon>Streptophyta</taxon>
        <taxon>Embryophyta</taxon>
        <taxon>Tracheophyta</taxon>
        <taxon>Spermatophyta</taxon>
        <taxon>Magnoliopsida</taxon>
        <taxon>eudicotyledons</taxon>
        <taxon>Gunneridae</taxon>
        <taxon>Pentapetalae</taxon>
        <taxon>rosids</taxon>
        <taxon>fabids</taxon>
        <taxon>Rosales</taxon>
        <taxon>Moraceae</taxon>
        <taxon>Ficeae</taxon>
        <taxon>Ficus</taxon>
    </lineage>
</organism>
<evidence type="ECO:0000313" key="9">
    <source>
        <dbReference type="Proteomes" id="UP001187192"/>
    </source>
</evidence>
<protein>
    <recommendedName>
        <fullName evidence="7">Exostosin GT47 domain-containing protein</fullName>
    </recommendedName>
</protein>
<comment type="caution">
    <text evidence="8">The sequence shown here is derived from an EMBL/GenBank/DDBJ whole genome shotgun (WGS) entry which is preliminary data.</text>
</comment>
<feature type="domain" description="Exostosin GT47" evidence="7">
    <location>
        <begin position="192"/>
        <end position="469"/>
    </location>
</feature>
<dbReference type="GO" id="GO:0000139">
    <property type="term" value="C:Golgi membrane"/>
    <property type="evidence" value="ECO:0007669"/>
    <property type="project" value="UniProtKB-SubCell"/>
</dbReference>
<proteinExistence type="inferred from homology"/>
<keyword evidence="3" id="KW-0808">Transferase</keyword>
<name>A0AA88CRC1_FICCA</name>
<sequence>MSPTFSTSAAFVALPIIPLLALLLLFFSHNSGLATFSSSSSSSSSSATSEFWRNFGNNASSAANNLTASLSAYQLAPAKAPRITFRKKPDYSCNTSSSAPAASPIGEAGDNRDTKLITASSSLRKLEAKLVEVRASIREAALFARNNSTPVIINHTTSTDHDYSESDQDYVPKGHIYRNPSAFHGWSYLEMEKLMKIYVYEEGERPLFHDGPCRSIYSMEGRFIHEIEKGLFRTRDPNKAVVYFLPFSVVKLVQFLYARDLHDKRPMRRVVIDYVKLLAHKHPFWNRSLGADHFMLSCHDWGPSTSSVVPHLYHRSIRALCNANTLEGFRPSKDVSIPEINLEKGEIRGLGGPSPSTRTILAFFAGHLHGYTGYLLLSQWKNKDPDVQVYEQLPRQLSYQDMMRKSKFCLCPSGYEVASPRVVEAIYAECVPVLISDGYVPPFSDVLNWKSFSLQITVTDIPNIKQILMGISTRHYLRLQRRVKMVQRHFVVNSTPLRYDVLHMILHSVWLRRLNVRFQDTFSSVTHSKLFHNQTNQNQ</sequence>
<evidence type="ECO:0000256" key="6">
    <source>
        <dbReference type="SAM" id="MobiDB-lite"/>
    </source>
</evidence>
<feature type="region of interest" description="Disordered" evidence="6">
    <location>
        <begin position="89"/>
        <end position="112"/>
    </location>
</feature>
<keyword evidence="5" id="KW-0333">Golgi apparatus</keyword>
<evidence type="ECO:0000259" key="7">
    <source>
        <dbReference type="Pfam" id="PF03016"/>
    </source>
</evidence>
<dbReference type="GO" id="GO:0016757">
    <property type="term" value="F:glycosyltransferase activity"/>
    <property type="evidence" value="ECO:0007669"/>
    <property type="project" value="UniProtKB-KW"/>
</dbReference>